<dbReference type="EMBL" id="FNAN01000011">
    <property type="protein sequence ID" value="SDF55652.1"/>
    <property type="molecule type" value="Genomic_DNA"/>
</dbReference>
<accession>A0A1G7M1H8</accession>
<dbReference type="InterPro" id="IPR029035">
    <property type="entry name" value="DHS-like_NAD/FAD-binding_dom"/>
</dbReference>
<proteinExistence type="predicted"/>
<organism evidence="1 2">
    <name type="scientific">Dyadobacter soli</name>
    <dbReference type="NCBI Taxonomy" id="659014"/>
    <lineage>
        <taxon>Bacteria</taxon>
        <taxon>Pseudomonadati</taxon>
        <taxon>Bacteroidota</taxon>
        <taxon>Cytophagia</taxon>
        <taxon>Cytophagales</taxon>
        <taxon>Spirosomataceae</taxon>
        <taxon>Dyadobacter</taxon>
    </lineage>
</organism>
<dbReference type="AlphaFoldDB" id="A0A1G7M1H8"/>
<name>A0A1G7M1H8_9BACT</name>
<keyword evidence="2" id="KW-1185">Reference proteome</keyword>
<sequence length="117" mass="13315">MIKENLFEQIRKENIVLWAGAGMSIYAGYPSGNGLRDILYNDLNHSVRQEISSTASLIDMAESYILSKKGSRNELNTLISNVFRRQPQKLTAHKSLAAIPHIRTIITTNYDYLFELI</sequence>
<protein>
    <submittedName>
        <fullName evidence="1">Uncharacterized protein</fullName>
    </submittedName>
</protein>
<dbReference type="RefSeq" id="WP_090153436.1">
    <property type="nucleotide sequence ID" value="NZ_FNAN01000011.1"/>
</dbReference>
<dbReference type="STRING" id="659014.SAMN04487996_111137"/>
<dbReference type="SUPFAM" id="SSF52467">
    <property type="entry name" value="DHS-like NAD/FAD-binding domain"/>
    <property type="match status" value="1"/>
</dbReference>
<reference evidence="2" key="1">
    <citation type="submission" date="2016-10" db="EMBL/GenBank/DDBJ databases">
        <authorList>
            <person name="Varghese N."/>
            <person name="Submissions S."/>
        </authorList>
    </citation>
    <scope>NUCLEOTIDE SEQUENCE [LARGE SCALE GENOMIC DNA]</scope>
    <source>
        <strain evidence="2">DSM 25329</strain>
    </source>
</reference>
<gene>
    <name evidence="1" type="ORF">SAMN04487996_111137</name>
</gene>
<evidence type="ECO:0000313" key="2">
    <source>
        <dbReference type="Proteomes" id="UP000198748"/>
    </source>
</evidence>
<dbReference type="OrthoDB" id="1688888at2"/>
<evidence type="ECO:0000313" key="1">
    <source>
        <dbReference type="EMBL" id="SDF55652.1"/>
    </source>
</evidence>
<dbReference type="Proteomes" id="UP000198748">
    <property type="component" value="Unassembled WGS sequence"/>
</dbReference>
<dbReference type="Gene3D" id="3.40.50.1220">
    <property type="entry name" value="TPP-binding domain"/>
    <property type="match status" value="1"/>
</dbReference>